<dbReference type="SUPFAM" id="SSF53187">
    <property type="entry name" value="Zn-dependent exopeptidases"/>
    <property type="match status" value="1"/>
</dbReference>
<dbReference type="GO" id="GO:0008233">
    <property type="term" value="F:peptidase activity"/>
    <property type="evidence" value="ECO:0007669"/>
    <property type="project" value="UniProtKB-KW"/>
</dbReference>
<accession>A0A3M8VRT4</accession>
<dbReference type="InterPro" id="IPR011650">
    <property type="entry name" value="Peptidase_M20_dimer"/>
</dbReference>
<protein>
    <submittedName>
        <fullName evidence="5">M20 peptidase family dipeptidase</fullName>
    </submittedName>
</protein>
<dbReference type="GO" id="GO:0046872">
    <property type="term" value="F:metal ion binding"/>
    <property type="evidence" value="ECO:0007669"/>
    <property type="project" value="UniProtKB-KW"/>
</dbReference>
<dbReference type="PANTHER" id="PTHR43270">
    <property type="entry name" value="BETA-ALA-HIS DIPEPTIDASE"/>
    <property type="match status" value="1"/>
</dbReference>
<keyword evidence="1" id="KW-0645">Protease</keyword>
<evidence type="ECO:0000313" key="6">
    <source>
        <dbReference type="Proteomes" id="UP000275401"/>
    </source>
</evidence>
<organism evidence="5 6">
    <name type="scientific">Streptomyces botrytidirepellens</name>
    <dbReference type="NCBI Taxonomy" id="2486417"/>
    <lineage>
        <taxon>Bacteria</taxon>
        <taxon>Bacillati</taxon>
        <taxon>Actinomycetota</taxon>
        <taxon>Actinomycetes</taxon>
        <taxon>Kitasatosporales</taxon>
        <taxon>Streptomycetaceae</taxon>
        <taxon>Streptomyces</taxon>
    </lineage>
</organism>
<name>A0A3M8VRT4_9ACTN</name>
<dbReference type="NCBIfam" id="NF005478">
    <property type="entry name" value="PRK07079.1"/>
    <property type="match status" value="1"/>
</dbReference>
<dbReference type="Proteomes" id="UP000275401">
    <property type="component" value="Unassembled WGS sequence"/>
</dbReference>
<dbReference type="Pfam" id="PF01546">
    <property type="entry name" value="Peptidase_M20"/>
    <property type="match status" value="1"/>
</dbReference>
<dbReference type="Gene3D" id="3.30.70.360">
    <property type="match status" value="1"/>
</dbReference>
<keyword evidence="2" id="KW-0479">Metal-binding</keyword>
<dbReference type="InterPro" id="IPR051458">
    <property type="entry name" value="Cyt/Met_Dipeptidase"/>
</dbReference>
<dbReference type="PANTHER" id="PTHR43270:SF12">
    <property type="entry name" value="SUCCINYL-DIAMINOPIMELATE DESUCCINYLASE"/>
    <property type="match status" value="1"/>
</dbReference>
<keyword evidence="6" id="KW-1185">Reference proteome</keyword>
<dbReference type="InterPro" id="IPR002933">
    <property type="entry name" value="Peptidase_M20"/>
</dbReference>
<sequence length="460" mass="48948">MTRSAAIQHACDYFDSGAFLEDVSRRVALPTESGDPASLRPLRTYLEEEIVPAVEGLGATARIVDNPVPGYGPFLLAERHEGEGLPTVLTYGHADVVPAQADRWRTGLHPWRLVVEDERWYGRGSADNKGQHTVNLAALEHVLRARGGRLGFNLKVLVETGEECGSPGLRALCADLREDLAADLLIASDGPRVQAERPTLFLGSRGAAQLTLRVNLREGAHHSGNWGGLLRNPATVLAGALATVVDGRGRILVPALLPPAIPDPVRRALADIPVGGGAEDPAIDEGWGEPGLTPSERLVGWNTFEVLALGAGNPDAPVGAIPGTAVAHCQLRFVVGTDVADLGKVLRDHLDQHGYPMVDVEVGRAMPATRTDPDHPWVRWAAGSVERTTGAPPAILPNLGGTIPNDAFADELGLCTVWVPHSYPACAQHAPDEHLLAPLAREALQIMAGLFWDLGDTART</sequence>
<gene>
    <name evidence="5" type="ORF">EEJ42_23985</name>
</gene>
<keyword evidence="3" id="KW-0378">Hydrolase</keyword>
<feature type="domain" description="Peptidase M20 dimerisation" evidence="4">
    <location>
        <begin position="203"/>
        <end position="355"/>
    </location>
</feature>
<proteinExistence type="predicted"/>
<evidence type="ECO:0000313" key="5">
    <source>
        <dbReference type="EMBL" id="RNG20326.1"/>
    </source>
</evidence>
<evidence type="ECO:0000256" key="2">
    <source>
        <dbReference type="ARBA" id="ARBA00022723"/>
    </source>
</evidence>
<dbReference type="RefSeq" id="WP_123102741.1">
    <property type="nucleotide sequence ID" value="NZ_RIBZ01000288.1"/>
</dbReference>
<dbReference type="Pfam" id="PF07687">
    <property type="entry name" value="M20_dimer"/>
    <property type="match status" value="1"/>
</dbReference>
<comment type="caution">
    <text evidence="5">The sequence shown here is derived from an EMBL/GenBank/DDBJ whole genome shotgun (WGS) entry which is preliminary data.</text>
</comment>
<evidence type="ECO:0000259" key="4">
    <source>
        <dbReference type="Pfam" id="PF07687"/>
    </source>
</evidence>
<reference evidence="5 6" key="1">
    <citation type="submission" date="2018-11" db="EMBL/GenBank/DDBJ databases">
        <title>The Potential of Streptomyces as Biocontrol Agents against the Tomato grey mould, Botrytis cinerea (Gray mold) Frontiers in Microbiology.</title>
        <authorList>
            <person name="Li D."/>
        </authorList>
    </citation>
    <scope>NUCLEOTIDE SEQUENCE [LARGE SCALE GENOMIC DNA]</scope>
    <source>
        <strain evidence="5 6">NEAU-LD23</strain>
    </source>
</reference>
<evidence type="ECO:0000256" key="3">
    <source>
        <dbReference type="ARBA" id="ARBA00022801"/>
    </source>
</evidence>
<evidence type="ECO:0000256" key="1">
    <source>
        <dbReference type="ARBA" id="ARBA00022670"/>
    </source>
</evidence>
<dbReference type="AlphaFoldDB" id="A0A3M8VRT4"/>
<dbReference type="EMBL" id="RIBZ01000288">
    <property type="protein sequence ID" value="RNG20326.1"/>
    <property type="molecule type" value="Genomic_DNA"/>
</dbReference>
<dbReference type="Gene3D" id="3.40.630.10">
    <property type="entry name" value="Zn peptidases"/>
    <property type="match status" value="1"/>
</dbReference>
<dbReference type="GO" id="GO:0006508">
    <property type="term" value="P:proteolysis"/>
    <property type="evidence" value="ECO:0007669"/>
    <property type="project" value="UniProtKB-KW"/>
</dbReference>